<protein>
    <submittedName>
        <fullName evidence="5">ATP-binding cassette domain-containing protein</fullName>
    </submittedName>
</protein>
<dbReference type="SMART" id="SM00382">
    <property type="entry name" value="AAA"/>
    <property type="match status" value="1"/>
</dbReference>
<dbReference type="Gene3D" id="3.40.50.300">
    <property type="entry name" value="P-loop containing nucleotide triphosphate hydrolases"/>
    <property type="match status" value="1"/>
</dbReference>
<name>A0ABW4SFJ7_9BACL</name>
<evidence type="ECO:0000256" key="1">
    <source>
        <dbReference type="ARBA" id="ARBA00022448"/>
    </source>
</evidence>
<dbReference type="InterPro" id="IPR050763">
    <property type="entry name" value="ABC_transporter_ATP-binding"/>
</dbReference>
<proteinExistence type="predicted"/>
<dbReference type="CDD" id="cd03230">
    <property type="entry name" value="ABC_DR_subfamily_A"/>
    <property type="match status" value="1"/>
</dbReference>
<keyword evidence="6" id="KW-1185">Reference proteome</keyword>
<dbReference type="Proteomes" id="UP001597218">
    <property type="component" value="Unassembled WGS sequence"/>
</dbReference>
<evidence type="ECO:0000256" key="3">
    <source>
        <dbReference type="ARBA" id="ARBA00022840"/>
    </source>
</evidence>
<evidence type="ECO:0000259" key="4">
    <source>
        <dbReference type="PROSITE" id="PS50893"/>
    </source>
</evidence>
<dbReference type="InterPro" id="IPR003593">
    <property type="entry name" value="AAA+_ATPase"/>
</dbReference>
<dbReference type="PANTHER" id="PTHR42711:SF13">
    <property type="entry name" value="ABC TRANSPORTER, ATP-BINDING PROTEIN"/>
    <property type="match status" value="1"/>
</dbReference>
<dbReference type="GO" id="GO:0005524">
    <property type="term" value="F:ATP binding"/>
    <property type="evidence" value="ECO:0007669"/>
    <property type="project" value="UniProtKB-KW"/>
</dbReference>
<dbReference type="PROSITE" id="PS50893">
    <property type="entry name" value="ABC_TRANSPORTER_2"/>
    <property type="match status" value="1"/>
</dbReference>
<reference evidence="6" key="1">
    <citation type="journal article" date="2019" name="Int. J. Syst. Evol. Microbiol.">
        <title>The Global Catalogue of Microorganisms (GCM) 10K type strain sequencing project: providing services to taxonomists for standard genome sequencing and annotation.</title>
        <authorList>
            <consortium name="The Broad Institute Genomics Platform"/>
            <consortium name="The Broad Institute Genome Sequencing Center for Infectious Disease"/>
            <person name="Wu L."/>
            <person name="Ma J."/>
        </authorList>
    </citation>
    <scope>NUCLEOTIDE SEQUENCE [LARGE SCALE GENOMIC DNA]</scope>
    <source>
        <strain evidence="6">CGMCC 4.7177</strain>
    </source>
</reference>
<keyword evidence="2" id="KW-0547">Nucleotide-binding</keyword>
<dbReference type="SUPFAM" id="SSF52540">
    <property type="entry name" value="P-loop containing nucleoside triphosphate hydrolases"/>
    <property type="match status" value="1"/>
</dbReference>
<organism evidence="5 6">
    <name type="scientific">Sporosarcina siberiensis</name>
    <dbReference type="NCBI Taxonomy" id="1365606"/>
    <lineage>
        <taxon>Bacteria</taxon>
        <taxon>Bacillati</taxon>
        <taxon>Bacillota</taxon>
        <taxon>Bacilli</taxon>
        <taxon>Bacillales</taxon>
        <taxon>Caryophanaceae</taxon>
        <taxon>Sporosarcina</taxon>
    </lineage>
</organism>
<evidence type="ECO:0000256" key="2">
    <source>
        <dbReference type="ARBA" id="ARBA00022741"/>
    </source>
</evidence>
<gene>
    <name evidence="5" type="ORF">ACFSFY_06630</name>
</gene>
<dbReference type="Pfam" id="PF00005">
    <property type="entry name" value="ABC_tran"/>
    <property type="match status" value="1"/>
</dbReference>
<evidence type="ECO:0000313" key="5">
    <source>
        <dbReference type="EMBL" id="MFD1927735.1"/>
    </source>
</evidence>
<keyword evidence="1" id="KW-0813">Transport</keyword>
<dbReference type="PROSITE" id="PS00211">
    <property type="entry name" value="ABC_TRANSPORTER_1"/>
    <property type="match status" value="1"/>
</dbReference>
<sequence length="282" mass="31384">MENIIEVQSLEKFFANQMALEDVNFHVKKGEIFGFLGPSGSGKTTTIKILTGQLNQTSGKATVFGEPVSGMKKGSARKKIGVLTDNSGLYGRLSIYDNLKLFCDLYGVPLKRIEEVLDIVNLKSEKKKVVSKLSKGMLQRVTLARTLLHEPELLFLDEPTSALDPVNSKHIHNGLRELNARGTTIFLTTHDMNEAELLCNRVAFLNKGQIRLMDEPGKLRKRFSDSTVIVELKNEEKVVLKTTDEGAQQMFDYMSSNSIVAIHSNEPTLGDIFVEVTGRNLV</sequence>
<dbReference type="InterPro" id="IPR003439">
    <property type="entry name" value="ABC_transporter-like_ATP-bd"/>
</dbReference>
<dbReference type="InterPro" id="IPR027417">
    <property type="entry name" value="P-loop_NTPase"/>
</dbReference>
<comment type="caution">
    <text evidence="5">The sequence shown here is derived from an EMBL/GenBank/DDBJ whole genome shotgun (WGS) entry which is preliminary data.</text>
</comment>
<keyword evidence="3 5" id="KW-0067">ATP-binding</keyword>
<accession>A0ABW4SFJ7</accession>
<evidence type="ECO:0000313" key="6">
    <source>
        <dbReference type="Proteomes" id="UP001597218"/>
    </source>
</evidence>
<dbReference type="PANTHER" id="PTHR42711">
    <property type="entry name" value="ABC TRANSPORTER ATP-BINDING PROTEIN"/>
    <property type="match status" value="1"/>
</dbReference>
<dbReference type="InterPro" id="IPR017871">
    <property type="entry name" value="ABC_transporter-like_CS"/>
</dbReference>
<feature type="domain" description="ABC transporter" evidence="4">
    <location>
        <begin position="5"/>
        <end position="232"/>
    </location>
</feature>
<dbReference type="EMBL" id="JBHUGI010000015">
    <property type="protein sequence ID" value="MFD1927735.1"/>
    <property type="molecule type" value="Genomic_DNA"/>
</dbReference>
<dbReference type="RefSeq" id="WP_381536455.1">
    <property type="nucleotide sequence ID" value="NZ_JBHUGI010000015.1"/>
</dbReference>